<keyword evidence="3" id="KW-1003">Cell membrane</keyword>
<dbReference type="Proteomes" id="UP000186894">
    <property type="component" value="Unassembled WGS sequence"/>
</dbReference>
<feature type="transmembrane region" description="Helical" evidence="7">
    <location>
        <begin position="217"/>
        <end position="237"/>
    </location>
</feature>
<evidence type="ECO:0000313" key="9">
    <source>
        <dbReference type="EMBL" id="OLP45480.1"/>
    </source>
</evidence>
<dbReference type="GO" id="GO:0016413">
    <property type="term" value="F:O-acetyltransferase activity"/>
    <property type="evidence" value="ECO:0007669"/>
    <property type="project" value="TreeGrafter"/>
</dbReference>
<accession>A0A1Q8ZTR2</accession>
<keyword evidence="4 7" id="KW-0812">Transmembrane</keyword>
<evidence type="ECO:0000256" key="5">
    <source>
        <dbReference type="ARBA" id="ARBA00022989"/>
    </source>
</evidence>
<evidence type="ECO:0000313" key="10">
    <source>
        <dbReference type="Proteomes" id="UP000186894"/>
    </source>
</evidence>
<evidence type="ECO:0000256" key="7">
    <source>
        <dbReference type="SAM" id="Phobius"/>
    </source>
</evidence>
<keyword evidence="6 7" id="KW-0472">Membrane</keyword>
<dbReference type="GO" id="GO:0005886">
    <property type="term" value="C:plasma membrane"/>
    <property type="evidence" value="ECO:0007669"/>
    <property type="project" value="UniProtKB-SubCell"/>
</dbReference>
<dbReference type="PANTHER" id="PTHR40074:SF2">
    <property type="entry name" value="O-ACETYLTRANSFERASE WECH"/>
    <property type="match status" value="1"/>
</dbReference>
<dbReference type="AlphaFoldDB" id="A0A1Q8ZTR2"/>
<comment type="caution">
    <text evidence="9">The sequence shown here is derived from an EMBL/GenBank/DDBJ whole genome shotgun (WGS) entry which is preliminary data.</text>
</comment>
<feature type="transmembrane region" description="Helical" evidence="7">
    <location>
        <begin position="7"/>
        <end position="27"/>
    </location>
</feature>
<sequence>MDQELSARINIARLLLIAGIVFVHVPFDQDSNAYLGQYGAFDGMRVFLHDVLFRIGVPCLSAISGLLLFRKGFEMLDYRKILKAKFSSLFLPFLLWNAVFLAGIALLQMWDFGLGYFPDMFDASLRELVNLVFATETMPINLPLYFLRDLLLCIVMAPLIGLLVKRYPIITLSVLLIYAVLPVPNLIFLKKSIVFGFASGAAIALHGINIKKLDRFALPMISVIGVCALLLFIALYSNGMDDRPVWLQSFEKLVAVMGGLGAWTLTRLLLDTRFGQVLVQAPSGLSFWIFCTHYPIMMMAWLVWGKINIDFYPLFYVAVVPFTFLLALTSHYLAQQFAPRLYAVTTGQRTRSRSPATSPQMTERARLVLGKGD</sequence>
<evidence type="ECO:0000256" key="6">
    <source>
        <dbReference type="ARBA" id="ARBA00023136"/>
    </source>
</evidence>
<feature type="transmembrane region" description="Helical" evidence="7">
    <location>
        <begin position="145"/>
        <end position="164"/>
    </location>
</feature>
<feature type="transmembrane region" description="Helical" evidence="7">
    <location>
        <begin position="277"/>
        <end position="302"/>
    </location>
</feature>
<comment type="subcellular location">
    <subcellularLocation>
        <location evidence="1">Cell membrane</location>
        <topology evidence="1">Multi-pass membrane protein</topology>
    </subcellularLocation>
</comment>
<dbReference type="STRING" id="1867956.BJF95_19085"/>
<dbReference type="Pfam" id="PF01757">
    <property type="entry name" value="Acyl_transf_3"/>
    <property type="match status" value="1"/>
</dbReference>
<evidence type="ECO:0000256" key="2">
    <source>
        <dbReference type="ARBA" id="ARBA00007400"/>
    </source>
</evidence>
<dbReference type="InterPro" id="IPR002656">
    <property type="entry name" value="Acyl_transf_3_dom"/>
</dbReference>
<comment type="similarity">
    <text evidence="2">Belongs to the acyltransferase 3 family.</text>
</comment>
<protein>
    <submittedName>
        <fullName evidence="9">Succinoglycan biosynthesis protein exoh</fullName>
    </submittedName>
</protein>
<reference evidence="9 10" key="1">
    <citation type="submission" date="2016-09" db="EMBL/GenBank/DDBJ databases">
        <title>Rhizobium oryziradicis sp. nov., isolated from the root of rice.</title>
        <authorList>
            <person name="Zhao J."/>
            <person name="Zhang X."/>
        </authorList>
    </citation>
    <scope>NUCLEOTIDE SEQUENCE [LARGE SCALE GENOMIC DNA]</scope>
    <source>
        <strain evidence="9 10">N19</strain>
    </source>
</reference>
<feature type="transmembrane region" description="Helical" evidence="7">
    <location>
        <begin position="193"/>
        <end position="210"/>
    </location>
</feature>
<feature type="domain" description="Acyltransferase 3" evidence="8">
    <location>
        <begin position="8"/>
        <end position="327"/>
    </location>
</feature>
<dbReference type="GO" id="GO:0009246">
    <property type="term" value="P:enterobacterial common antigen biosynthetic process"/>
    <property type="evidence" value="ECO:0007669"/>
    <property type="project" value="TreeGrafter"/>
</dbReference>
<dbReference type="PANTHER" id="PTHR40074">
    <property type="entry name" value="O-ACETYLTRANSFERASE WECH"/>
    <property type="match status" value="1"/>
</dbReference>
<dbReference type="EMBL" id="MKIM01000025">
    <property type="protein sequence ID" value="OLP45480.1"/>
    <property type="molecule type" value="Genomic_DNA"/>
</dbReference>
<feature type="transmembrane region" description="Helical" evidence="7">
    <location>
        <begin position="47"/>
        <end position="69"/>
    </location>
</feature>
<keyword evidence="5 7" id="KW-1133">Transmembrane helix</keyword>
<evidence type="ECO:0000259" key="8">
    <source>
        <dbReference type="Pfam" id="PF01757"/>
    </source>
</evidence>
<evidence type="ECO:0000256" key="4">
    <source>
        <dbReference type="ARBA" id="ARBA00022692"/>
    </source>
</evidence>
<feature type="transmembrane region" description="Helical" evidence="7">
    <location>
        <begin position="89"/>
        <end position="110"/>
    </location>
</feature>
<proteinExistence type="inferred from homology"/>
<keyword evidence="10" id="KW-1185">Reference proteome</keyword>
<feature type="transmembrane region" description="Helical" evidence="7">
    <location>
        <begin position="314"/>
        <end position="334"/>
    </location>
</feature>
<feature type="transmembrane region" description="Helical" evidence="7">
    <location>
        <begin position="249"/>
        <end position="270"/>
    </location>
</feature>
<feature type="transmembrane region" description="Helical" evidence="7">
    <location>
        <begin position="169"/>
        <end position="187"/>
    </location>
</feature>
<evidence type="ECO:0000256" key="1">
    <source>
        <dbReference type="ARBA" id="ARBA00004651"/>
    </source>
</evidence>
<evidence type="ECO:0000256" key="3">
    <source>
        <dbReference type="ARBA" id="ARBA00022475"/>
    </source>
</evidence>
<gene>
    <name evidence="9" type="ORF">BJF95_19085</name>
</gene>
<name>A0A1Q8ZTR2_9HYPH</name>
<organism evidence="9 10">
    <name type="scientific">Rhizobium oryziradicis</name>
    <dbReference type="NCBI Taxonomy" id="1867956"/>
    <lineage>
        <taxon>Bacteria</taxon>
        <taxon>Pseudomonadati</taxon>
        <taxon>Pseudomonadota</taxon>
        <taxon>Alphaproteobacteria</taxon>
        <taxon>Hyphomicrobiales</taxon>
        <taxon>Rhizobiaceae</taxon>
        <taxon>Rhizobium/Agrobacterium group</taxon>
        <taxon>Rhizobium</taxon>
    </lineage>
</organism>